<dbReference type="OrthoDB" id="7697131at2759"/>
<keyword evidence="3" id="KW-1185">Reference proteome</keyword>
<evidence type="ECO:0000259" key="1">
    <source>
        <dbReference type="PROSITE" id="PS50878"/>
    </source>
</evidence>
<dbReference type="SUPFAM" id="SSF56219">
    <property type="entry name" value="DNase I-like"/>
    <property type="match status" value="1"/>
</dbReference>
<dbReference type="Gene3D" id="3.60.10.10">
    <property type="entry name" value="Endonuclease/exonuclease/phosphatase"/>
    <property type="match status" value="1"/>
</dbReference>
<sequence>MPAATTTESVAIQRGAKVEEFAAGANLVFANNKKELPTFRRGKTSIDVTMMSTSTYNRKPIWEVLDECTTSDHRAILIRIPEAPGEYEEAPLPSKRFNTKKADWNKFMKVIQEEEDASYEAITNTTEDIDARVEYFTNKILKAAETSMPRKKPHKKAVPWWTRELTTLKKRVNRARKLWQAEQVIDLKDSLKSAYRQVRRRALSCIATNSGHTETWATSMRAIITGLFGEEPTPDGVAQYRQVVTSNMHEETAPDEWTTAEMHKAIKKMKRGKAPGDDLVETEMLIAISKSSAKHKLLNLLNSCRRTGYFPQAWKNAALRILLKGSNKDETSPKSYRPICLLSVISKLLERLINNSLKGIFLDPNFASDKQYGYREGKSTTSLIKEVIHKVDNAEHDMVLAILFDVTGAFDNLRWEDIIGELKRRGCQKDLLKLVESYLHDRKVTVQAASDKITVNLSKGCPQGSILGPAFWNICADGLIREIEGAGGTAYMYADDLIVLVMGNSRRDLEREAQPLVDKIRDWFSNKELQISKTKTEMVILKDNANAPGRQLGTKKRKKVLTKGSITGSLMKTEKGGQRPLTIKLDGVGIKYSSHVKYLGVTLGTRCNIGEHVKTTGAKAVALFERLSVICRARWGLSYSNVRTLYRGVFVPIMAYAVEAWYPLMCATMCEKAQSYQRSPLLRASRAYVTAPTEALQVICGELPLDLEMTRRYMWGKIASGEPFTIGEYTHTPEQEHKKAKERVSEEIISAWQTRWSNSAKGRTTYQYYPDIRKRLEARWLCLDHFSTQFLTGHGDFASKLAKLGLKESGTCECGEEETADHALYSCQQYEESRAEAIINLAAIGVPTGLDDRQELVLREDAFNVFRALCKAILSQKEQSRRAQS</sequence>
<dbReference type="PANTHER" id="PTHR19446">
    <property type="entry name" value="REVERSE TRANSCRIPTASES"/>
    <property type="match status" value="1"/>
</dbReference>
<dbReference type="InterPro" id="IPR036691">
    <property type="entry name" value="Endo/exonu/phosph_ase_sf"/>
</dbReference>
<gene>
    <name evidence="2" type="ORF">TBRA_LOCUS15652</name>
</gene>
<name>A0A6H5J231_9HYME</name>
<reference evidence="2 3" key="1">
    <citation type="submission" date="2020-02" db="EMBL/GenBank/DDBJ databases">
        <authorList>
            <person name="Ferguson B K."/>
        </authorList>
    </citation>
    <scope>NUCLEOTIDE SEQUENCE [LARGE SCALE GENOMIC DNA]</scope>
</reference>
<dbReference type="GO" id="GO:0071897">
    <property type="term" value="P:DNA biosynthetic process"/>
    <property type="evidence" value="ECO:0007669"/>
    <property type="project" value="UniProtKB-ARBA"/>
</dbReference>
<accession>A0A6H5J231</accession>
<dbReference type="SUPFAM" id="SSF56672">
    <property type="entry name" value="DNA/RNA polymerases"/>
    <property type="match status" value="1"/>
</dbReference>
<evidence type="ECO:0000313" key="2">
    <source>
        <dbReference type="EMBL" id="CAB0044064.1"/>
    </source>
</evidence>
<evidence type="ECO:0000313" key="3">
    <source>
        <dbReference type="Proteomes" id="UP000479190"/>
    </source>
</evidence>
<dbReference type="Proteomes" id="UP000479190">
    <property type="component" value="Unassembled WGS sequence"/>
</dbReference>
<dbReference type="CDD" id="cd01650">
    <property type="entry name" value="RT_nLTR_like"/>
    <property type="match status" value="1"/>
</dbReference>
<proteinExistence type="predicted"/>
<organism evidence="2 3">
    <name type="scientific">Trichogramma brassicae</name>
    <dbReference type="NCBI Taxonomy" id="86971"/>
    <lineage>
        <taxon>Eukaryota</taxon>
        <taxon>Metazoa</taxon>
        <taxon>Ecdysozoa</taxon>
        <taxon>Arthropoda</taxon>
        <taxon>Hexapoda</taxon>
        <taxon>Insecta</taxon>
        <taxon>Pterygota</taxon>
        <taxon>Neoptera</taxon>
        <taxon>Endopterygota</taxon>
        <taxon>Hymenoptera</taxon>
        <taxon>Apocrita</taxon>
        <taxon>Proctotrupomorpha</taxon>
        <taxon>Chalcidoidea</taxon>
        <taxon>Trichogrammatidae</taxon>
        <taxon>Trichogramma</taxon>
    </lineage>
</organism>
<protein>
    <recommendedName>
        <fullName evidence="1">Reverse transcriptase domain-containing protein</fullName>
    </recommendedName>
</protein>
<dbReference type="PROSITE" id="PS50878">
    <property type="entry name" value="RT_POL"/>
    <property type="match status" value="1"/>
</dbReference>
<dbReference type="InterPro" id="IPR043502">
    <property type="entry name" value="DNA/RNA_pol_sf"/>
</dbReference>
<dbReference type="InterPro" id="IPR000477">
    <property type="entry name" value="RT_dom"/>
</dbReference>
<dbReference type="Pfam" id="PF00078">
    <property type="entry name" value="RVT_1"/>
    <property type="match status" value="1"/>
</dbReference>
<dbReference type="EMBL" id="CADCXV010001387">
    <property type="protein sequence ID" value="CAB0044064.1"/>
    <property type="molecule type" value="Genomic_DNA"/>
</dbReference>
<dbReference type="AlphaFoldDB" id="A0A6H5J231"/>
<feature type="domain" description="Reverse transcriptase" evidence="1">
    <location>
        <begin position="303"/>
        <end position="603"/>
    </location>
</feature>